<proteinExistence type="predicted"/>
<evidence type="ECO:0000313" key="1">
    <source>
        <dbReference type="EMBL" id="MCZ4092369.1"/>
    </source>
</evidence>
<dbReference type="EMBL" id="JAPVOI010000004">
    <property type="protein sequence ID" value="MCZ4092369.1"/>
    <property type="molecule type" value="Genomic_DNA"/>
</dbReference>
<protein>
    <submittedName>
        <fullName evidence="1">Uncharacterized protein</fullName>
    </submittedName>
</protein>
<reference evidence="1" key="1">
    <citation type="submission" date="2022-10" db="EMBL/GenBank/DDBJ databases">
        <title>Whole genome sequencing of three plant growth promoting bacteria isolated from Vachellia tortilis subsp. raddiana in Morocco.</title>
        <authorList>
            <person name="Hnini M."/>
            <person name="Zouagui R."/>
            <person name="Zouagui H."/>
            <person name="Chemao Elfihri M.-W."/>
            <person name="Ibrahimi A."/>
            <person name="Sbabou L."/>
            <person name="Aurag J."/>
        </authorList>
    </citation>
    <scope>NUCLEOTIDE SEQUENCE</scope>
    <source>
        <strain evidence="1">LMR678</strain>
    </source>
</reference>
<gene>
    <name evidence="1" type="ORF">O3W52_20550</name>
</gene>
<accession>A0ABT4KKD5</accession>
<keyword evidence="2" id="KW-1185">Reference proteome</keyword>
<comment type="caution">
    <text evidence="1">The sequence shown here is derived from an EMBL/GenBank/DDBJ whole genome shotgun (WGS) entry which is preliminary data.</text>
</comment>
<dbReference type="RefSeq" id="WP_269282689.1">
    <property type="nucleotide sequence ID" value="NZ_JAPVOI010000004.1"/>
</dbReference>
<name>A0ABT4KKD5_9HYPH</name>
<evidence type="ECO:0000313" key="2">
    <source>
        <dbReference type="Proteomes" id="UP001079430"/>
    </source>
</evidence>
<sequence>MSYNLRILCDVILPDRTIRIWDGSGRVFLDVEGNLYRAAQFSEDALQQIEAAINGEAYTLSLSLIALPQMAGDEVWEYDETTPISGSTFIVKIQTVDQYEQPEGEPEVVFTGLIDNLAVTDQGVEDEEDGDRWESIVTIEVTNRFTLRTLANGAVLSDVDQRERSKVLNPSAPDDLFCVRVPRYLNATIRWPNW</sequence>
<organism evidence="1 2">
    <name type="scientific">Sinorhizobium psoraleae</name>
    <dbReference type="NCBI Taxonomy" id="520838"/>
    <lineage>
        <taxon>Bacteria</taxon>
        <taxon>Pseudomonadati</taxon>
        <taxon>Pseudomonadota</taxon>
        <taxon>Alphaproteobacteria</taxon>
        <taxon>Hyphomicrobiales</taxon>
        <taxon>Rhizobiaceae</taxon>
        <taxon>Sinorhizobium/Ensifer group</taxon>
        <taxon>Sinorhizobium</taxon>
    </lineage>
</organism>
<dbReference type="Proteomes" id="UP001079430">
    <property type="component" value="Unassembled WGS sequence"/>
</dbReference>